<organism evidence="3 4">
    <name type="scientific">Coniophora puteana (strain RWD-64-598)</name>
    <name type="common">Brown rot fungus</name>
    <dbReference type="NCBI Taxonomy" id="741705"/>
    <lineage>
        <taxon>Eukaryota</taxon>
        <taxon>Fungi</taxon>
        <taxon>Dikarya</taxon>
        <taxon>Basidiomycota</taxon>
        <taxon>Agaricomycotina</taxon>
        <taxon>Agaricomycetes</taxon>
        <taxon>Agaricomycetidae</taxon>
        <taxon>Boletales</taxon>
        <taxon>Coniophorineae</taxon>
        <taxon>Coniophoraceae</taxon>
        <taxon>Coniophora</taxon>
    </lineage>
</organism>
<feature type="compositionally biased region" description="Low complexity" evidence="1">
    <location>
        <begin position="324"/>
        <end position="335"/>
    </location>
</feature>
<feature type="region of interest" description="Disordered" evidence="1">
    <location>
        <begin position="167"/>
        <end position="194"/>
    </location>
</feature>
<feature type="transmembrane region" description="Helical" evidence="2">
    <location>
        <begin position="55"/>
        <end position="76"/>
    </location>
</feature>
<keyword evidence="2" id="KW-0812">Transmembrane</keyword>
<name>A0A5M3MS79_CONPW</name>
<feature type="region of interest" description="Disordered" evidence="1">
    <location>
        <begin position="112"/>
        <end position="150"/>
    </location>
</feature>
<dbReference type="EMBL" id="JH711577">
    <property type="protein sequence ID" value="EIW81960.1"/>
    <property type="molecule type" value="Genomic_DNA"/>
</dbReference>
<evidence type="ECO:0000256" key="2">
    <source>
        <dbReference type="SAM" id="Phobius"/>
    </source>
</evidence>
<dbReference type="AlphaFoldDB" id="A0A5M3MS79"/>
<gene>
    <name evidence="3" type="ORF">CONPUDRAFT_143552</name>
</gene>
<dbReference type="GeneID" id="19201860"/>
<protein>
    <submittedName>
        <fullName evidence="3">Uncharacterized protein</fullName>
    </submittedName>
</protein>
<dbReference type="KEGG" id="cput:CONPUDRAFT_143552"/>
<dbReference type="RefSeq" id="XP_007767803.1">
    <property type="nucleotide sequence ID" value="XM_007769613.1"/>
</dbReference>
<feature type="region of interest" description="Disordered" evidence="1">
    <location>
        <begin position="324"/>
        <end position="404"/>
    </location>
</feature>
<accession>A0A5M3MS79</accession>
<feature type="compositionally biased region" description="Low complexity" evidence="1">
    <location>
        <begin position="211"/>
        <end position="228"/>
    </location>
</feature>
<feature type="compositionally biased region" description="Low complexity" evidence="1">
    <location>
        <begin position="12"/>
        <end position="38"/>
    </location>
</feature>
<evidence type="ECO:0000313" key="4">
    <source>
        <dbReference type="Proteomes" id="UP000053558"/>
    </source>
</evidence>
<feature type="region of interest" description="Disordered" evidence="1">
    <location>
        <begin position="211"/>
        <end position="290"/>
    </location>
</feature>
<feature type="compositionally biased region" description="Low complexity" evidence="1">
    <location>
        <begin position="138"/>
        <end position="148"/>
    </location>
</feature>
<keyword evidence="2" id="KW-1133">Transmembrane helix</keyword>
<evidence type="ECO:0000313" key="3">
    <source>
        <dbReference type="EMBL" id="EIW81960.1"/>
    </source>
</evidence>
<feature type="compositionally biased region" description="Polar residues" evidence="1">
    <location>
        <begin position="271"/>
        <end position="283"/>
    </location>
</feature>
<feature type="compositionally biased region" description="Basic and acidic residues" evidence="1">
    <location>
        <begin position="169"/>
        <end position="183"/>
    </location>
</feature>
<keyword evidence="2" id="KW-0472">Membrane</keyword>
<comment type="caution">
    <text evidence="3">The sequence shown here is derived from an EMBL/GenBank/DDBJ whole genome shotgun (WGS) entry which is preliminary data.</text>
</comment>
<sequence length="404" mass="42109">MAPQQPIPAPAPSQAAAPPISSGGPSSTAHPSTSPSATQGQVQSHIQQHLKEFPIAPTLVLVFFLLFMATMLGFVVQKHHHRRKLLRAAQSQQDTQNQNQNQNQYQYQNEWQAQAQPAHADGAPLGGTQDLRTPSHNVASDQAVSADDAQARRRSLFGSGWLTSLLGRGHTDSDAQEKGDAAAHPRSTSTVRIHSSDLEKVDFAGAFSHAGTSASAASGSGSAEGHGAPSVRRKSSLMRAASRFKARASSKRPQPDFLPPVLETPEPAAQPANTLHPASSNSGIYAGGPHGPSSQLTLVSVYDAKKPSRENTPLLADLGLVASTSASTADASRPPSSAPPQGPELAGPSLALTEITPAPSSTTLVAPPPTASGPQHSASLPSMASRDQAIAMVRENRHSNSGFF</sequence>
<keyword evidence="4" id="KW-1185">Reference proteome</keyword>
<feature type="compositionally biased region" description="Polar residues" evidence="1">
    <location>
        <begin position="372"/>
        <end position="382"/>
    </location>
</feature>
<feature type="compositionally biased region" description="Basic residues" evidence="1">
    <location>
        <begin position="231"/>
        <end position="250"/>
    </location>
</feature>
<reference evidence="4" key="1">
    <citation type="journal article" date="2012" name="Science">
        <title>The Paleozoic origin of enzymatic lignin decomposition reconstructed from 31 fungal genomes.</title>
        <authorList>
            <person name="Floudas D."/>
            <person name="Binder M."/>
            <person name="Riley R."/>
            <person name="Barry K."/>
            <person name="Blanchette R.A."/>
            <person name="Henrissat B."/>
            <person name="Martinez A.T."/>
            <person name="Otillar R."/>
            <person name="Spatafora J.W."/>
            <person name="Yadav J.S."/>
            <person name="Aerts A."/>
            <person name="Benoit I."/>
            <person name="Boyd A."/>
            <person name="Carlson A."/>
            <person name="Copeland A."/>
            <person name="Coutinho P.M."/>
            <person name="de Vries R.P."/>
            <person name="Ferreira P."/>
            <person name="Findley K."/>
            <person name="Foster B."/>
            <person name="Gaskell J."/>
            <person name="Glotzer D."/>
            <person name="Gorecki P."/>
            <person name="Heitman J."/>
            <person name="Hesse C."/>
            <person name="Hori C."/>
            <person name="Igarashi K."/>
            <person name="Jurgens J.A."/>
            <person name="Kallen N."/>
            <person name="Kersten P."/>
            <person name="Kohler A."/>
            <person name="Kuees U."/>
            <person name="Kumar T.K.A."/>
            <person name="Kuo A."/>
            <person name="LaButti K."/>
            <person name="Larrondo L.F."/>
            <person name="Lindquist E."/>
            <person name="Ling A."/>
            <person name="Lombard V."/>
            <person name="Lucas S."/>
            <person name="Lundell T."/>
            <person name="Martin R."/>
            <person name="McLaughlin D.J."/>
            <person name="Morgenstern I."/>
            <person name="Morin E."/>
            <person name="Murat C."/>
            <person name="Nagy L.G."/>
            <person name="Nolan M."/>
            <person name="Ohm R.A."/>
            <person name="Patyshakuliyeva A."/>
            <person name="Rokas A."/>
            <person name="Ruiz-Duenas F.J."/>
            <person name="Sabat G."/>
            <person name="Salamov A."/>
            <person name="Samejima M."/>
            <person name="Schmutz J."/>
            <person name="Slot J.C."/>
            <person name="St John F."/>
            <person name="Stenlid J."/>
            <person name="Sun H."/>
            <person name="Sun S."/>
            <person name="Syed K."/>
            <person name="Tsang A."/>
            <person name="Wiebenga A."/>
            <person name="Young D."/>
            <person name="Pisabarro A."/>
            <person name="Eastwood D.C."/>
            <person name="Martin F."/>
            <person name="Cullen D."/>
            <person name="Grigoriev I.V."/>
            <person name="Hibbett D.S."/>
        </authorList>
    </citation>
    <scope>NUCLEOTIDE SEQUENCE [LARGE SCALE GENOMIC DNA]</scope>
    <source>
        <strain evidence="4">RWD-64-598 SS2</strain>
    </source>
</reference>
<feature type="compositionally biased region" description="Pro residues" evidence="1">
    <location>
        <begin position="1"/>
        <end position="11"/>
    </location>
</feature>
<feature type="region of interest" description="Disordered" evidence="1">
    <location>
        <begin position="1"/>
        <end position="45"/>
    </location>
</feature>
<evidence type="ECO:0000256" key="1">
    <source>
        <dbReference type="SAM" id="MobiDB-lite"/>
    </source>
</evidence>
<dbReference type="Proteomes" id="UP000053558">
    <property type="component" value="Unassembled WGS sequence"/>
</dbReference>
<proteinExistence type="predicted"/>